<evidence type="ECO:0008006" key="3">
    <source>
        <dbReference type="Google" id="ProtNLM"/>
    </source>
</evidence>
<gene>
    <name evidence="1" type="ORF">GCM10007989_03750</name>
</gene>
<reference evidence="1" key="2">
    <citation type="submission" date="2020-09" db="EMBL/GenBank/DDBJ databases">
        <authorList>
            <person name="Sun Q."/>
            <person name="Kim S."/>
        </authorList>
    </citation>
    <scope>NUCLEOTIDE SEQUENCE</scope>
    <source>
        <strain evidence="1">KCTC 32437</strain>
    </source>
</reference>
<proteinExistence type="predicted"/>
<evidence type="ECO:0000313" key="1">
    <source>
        <dbReference type="EMBL" id="GHA12536.1"/>
    </source>
</evidence>
<dbReference type="Pfam" id="PF12096">
    <property type="entry name" value="DUF3572"/>
    <property type="match status" value="1"/>
</dbReference>
<dbReference type="AlphaFoldDB" id="A0A918VPD4"/>
<protein>
    <recommendedName>
        <fullName evidence="3">DUF3572 domain-containing protein</fullName>
    </recommendedName>
</protein>
<evidence type="ECO:0000313" key="2">
    <source>
        <dbReference type="Proteomes" id="UP000646579"/>
    </source>
</evidence>
<accession>A0A918VPD4</accession>
<name>A0A918VPD4_9HYPH</name>
<dbReference type="RefSeq" id="WP_189422845.1">
    <property type="nucleotide sequence ID" value="NZ_BMZE01000001.1"/>
</dbReference>
<dbReference type="InterPro" id="IPR021955">
    <property type="entry name" value="DUF3572"/>
</dbReference>
<dbReference type="Proteomes" id="UP000646579">
    <property type="component" value="Unassembled WGS sequence"/>
</dbReference>
<dbReference type="EMBL" id="BMZE01000001">
    <property type="protein sequence ID" value="GHA12536.1"/>
    <property type="molecule type" value="Genomic_DNA"/>
</dbReference>
<sequence length="90" mass="9836">MNDSTRSNVDALAAQCLGYLAEHPDELAEFMVQTGYSPDQLRSAVGSQDLNAGLLDYFAGREAILLAFCANSGVSPETFTRVWQQQNPHD</sequence>
<reference evidence="1" key="1">
    <citation type="journal article" date="2014" name="Int. J. Syst. Evol. Microbiol.">
        <title>Complete genome sequence of Corynebacterium casei LMG S-19264T (=DSM 44701T), isolated from a smear-ripened cheese.</title>
        <authorList>
            <consortium name="US DOE Joint Genome Institute (JGI-PGF)"/>
            <person name="Walter F."/>
            <person name="Albersmeier A."/>
            <person name="Kalinowski J."/>
            <person name="Ruckert C."/>
        </authorList>
    </citation>
    <scope>NUCLEOTIDE SEQUENCE</scope>
    <source>
        <strain evidence="1">KCTC 32437</strain>
    </source>
</reference>
<organism evidence="1 2">
    <name type="scientific">Devosia pacifica</name>
    <dbReference type="NCBI Taxonomy" id="1335967"/>
    <lineage>
        <taxon>Bacteria</taxon>
        <taxon>Pseudomonadati</taxon>
        <taxon>Pseudomonadota</taxon>
        <taxon>Alphaproteobacteria</taxon>
        <taxon>Hyphomicrobiales</taxon>
        <taxon>Devosiaceae</taxon>
        <taxon>Devosia</taxon>
    </lineage>
</organism>
<comment type="caution">
    <text evidence="1">The sequence shown here is derived from an EMBL/GenBank/DDBJ whole genome shotgun (WGS) entry which is preliminary data.</text>
</comment>
<keyword evidence="2" id="KW-1185">Reference proteome</keyword>